<feature type="compositionally biased region" description="Low complexity" evidence="1">
    <location>
        <begin position="248"/>
        <end position="265"/>
    </location>
</feature>
<accession>A0AA89BXY9</accession>
<feature type="compositionally biased region" description="Low complexity" evidence="1">
    <location>
        <begin position="519"/>
        <end position="571"/>
    </location>
</feature>
<evidence type="ECO:0000256" key="1">
    <source>
        <dbReference type="SAM" id="MobiDB-lite"/>
    </source>
</evidence>
<feature type="region of interest" description="Disordered" evidence="1">
    <location>
        <begin position="420"/>
        <end position="571"/>
    </location>
</feature>
<feature type="compositionally biased region" description="Low complexity" evidence="1">
    <location>
        <begin position="456"/>
        <end position="471"/>
    </location>
</feature>
<dbReference type="Proteomes" id="UP001186944">
    <property type="component" value="Unassembled WGS sequence"/>
</dbReference>
<proteinExistence type="predicted"/>
<evidence type="ECO:0000256" key="2">
    <source>
        <dbReference type="SAM" id="SignalP"/>
    </source>
</evidence>
<reference evidence="3" key="1">
    <citation type="submission" date="2019-08" db="EMBL/GenBank/DDBJ databases">
        <title>The improved chromosome-level genome for the pearl oyster Pinctada fucata martensii using PacBio sequencing and Hi-C.</title>
        <authorList>
            <person name="Zheng Z."/>
        </authorList>
    </citation>
    <scope>NUCLEOTIDE SEQUENCE</scope>
    <source>
        <strain evidence="3">ZZ-2019</strain>
        <tissue evidence="3">Adductor muscle</tissue>
    </source>
</reference>
<dbReference type="AlphaFoldDB" id="A0AA89BXY9"/>
<feature type="region of interest" description="Disordered" evidence="1">
    <location>
        <begin position="248"/>
        <end position="291"/>
    </location>
</feature>
<evidence type="ECO:0000313" key="3">
    <source>
        <dbReference type="EMBL" id="KAK3094589.1"/>
    </source>
</evidence>
<keyword evidence="4" id="KW-1185">Reference proteome</keyword>
<evidence type="ECO:0000313" key="4">
    <source>
        <dbReference type="Proteomes" id="UP001186944"/>
    </source>
</evidence>
<feature type="compositionally biased region" description="Low complexity" evidence="1">
    <location>
        <begin position="275"/>
        <end position="289"/>
    </location>
</feature>
<feature type="compositionally biased region" description="Low complexity" evidence="1">
    <location>
        <begin position="378"/>
        <end position="402"/>
    </location>
</feature>
<gene>
    <name evidence="3" type="ORF">FSP39_003699</name>
</gene>
<organism evidence="3 4">
    <name type="scientific">Pinctada imbricata</name>
    <name type="common">Atlantic pearl-oyster</name>
    <name type="synonym">Pinctada martensii</name>
    <dbReference type="NCBI Taxonomy" id="66713"/>
    <lineage>
        <taxon>Eukaryota</taxon>
        <taxon>Metazoa</taxon>
        <taxon>Spiralia</taxon>
        <taxon>Lophotrochozoa</taxon>
        <taxon>Mollusca</taxon>
        <taxon>Bivalvia</taxon>
        <taxon>Autobranchia</taxon>
        <taxon>Pteriomorphia</taxon>
        <taxon>Pterioida</taxon>
        <taxon>Pterioidea</taxon>
        <taxon>Pteriidae</taxon>
        <taxon>Pinctada</taxon>
    </lineage>
</organism>
<keyword evidence="2" id="KW-0732">Signal</keyword>
<feature type="compositionally biased region" description="Polar residues" evidence="1">
    <location>
        <begin position="359"/>
        <end position="377"/>
    </location>
</feature>
<dbReference type="EMBL" id="VSWD01000008">
    <property type="protein sequence ID" value="KAK3094589.1"/>
    <property type="molecule type" value="Genomic_DNA"/>
</dbReference>
<feature type="compositionally biased region" description="Low complexity" evidence="1">
    <location>
        <begin position="420"/>
        <end position="449"/>
    </location>
</feature>
<protein>
    <recommendedName>
        <fullName evidence="5">Chitin-binding type-4 domain-containing protein</fullName>
    </recommendedName>
</protein>
<name>A0AA89BXY9_PINIB</name>
<evidence type="ECO:0008006" key="5">
    <source>
        <dbReference type="Google" id="ProtNLM"/>
    </source>
</evidence>
<sequence>MTRSFLQHITLVGGVISFLCRGVASHGRLIEPPGRSTMWRYGFDTPVNYNDNQLFCGGKSHQYNVNGGKCGVCGDPYDGARENEAGGKYATGTISRCYNNTPSPLVVRVHITANHLGYFEFRLCPHDNTSTPVEQECLDQHLLKLYGSEDTRYHIGSDVRVYEVQLYIPENITCRQCVLQWKYNTGNSWGCDGNGECGMGLGQQEQFYGCADISIGVDCNSLSTTSTQPSSSTYQAADSTTASTFISDSTVSTSTSSGRSSTSDATTRDQNATNSYSSSTLARNSSSTTPSVGNLNCRAAGAFKGQQTINQWCRANCAIGYCPATHCECVERTSISSSTSSTTTASLSSLSSSSKLTTANELTTLGTPTKTASVSDESTNSNPLQSTQSSTSSHSLNPSTTTQLIQPSVASTLLSILLTTNENTEPTTEQTTTKGTTDSTTLKEQSTETSTKHSTETSTQLTTLKEQSTETSTKHSTETSTQLTTLKEQSKGTSTKSTTEEEHSTETSAQLTTQKEHSTVTSTQSTTQKEQSTETSSQSTTQKEQSTVTNTQSTTQRIQTTTEDSQTQSQSCVPTSVYSSVAGMQAWCETNCQQGYCPATHCICT</sequence>
<feature type="chain" id="PRO_5041651357" description="Chitin-binding type-4 domain-containing protein" evidence="2">
    <location>
        <begin position="26"/>
        <end position="605"/>
    </location>
</feature>
<feature type="region of interest" description="Disordered" evidence="1">
    <location>
        <begin position="359"/>
        <end position="404"/>
    </location>
</feature>
<comment type="caution">
    <text evidence="3">The sequence shown here is derived from an EMBL/GenBank/DDBJ whole genome shotgun (WGS) entry which is preliminary data.</text>
</comment>
<feature type="signal peptide" evidence="2">
    <location>
        <begin position="1"/>
        <end position="25"/>
    </location>
</feature>